<feature type="region of interest" description="Disordered" evidence="1">
    <location>
        <begin position="123"/>
        <end position="145"/>
    </location>
</feature>
<evidence type="ECO:0000256" key="2">
    <source>
        <dbReference type="SAM" id="Phobius"/>
    </source>
</evidence>
<evidence type="ECO:0000256" key="1">
    <source>
        <dbReference type="SAM" id="MobiDB-lite"/>
    </source>
</evidence>
<evidence type="ECO:0000313" key="4">
    <source>
        <dbReference type="Proteomes" id="UP000536441"/>
    </source>
</evidence>
<feature type="transmembrane region" description="Helical" evidence="2">
    <location>
        <begin position="6"/>
        <end position="24"/>
    </location>
</feature>
<feature type="compositionally biased region" description="Low complexity" evidence="1">
    <location>
        <begin position="123"/>
        <end position="138"/>
    </location>
</feature>
<name>A0A7Y6B231_9SPHN</name>
<keyword evidence="2" id="KW-1133">Transmembrane helix</keyword>
<gene>
    <name evidence="3" type="ORF">HP438_03385</name>
</gene>
<reference evidence="3 4" key="1">
    <citation type="submission" date="2020-05" db="EMBL/GenBank/DDBJ databases">
        <title>Genome Sequencing of Type Strains.</title>
        <authorList>
            <person name="Lemaire J.F."/>
            <person name="Inderbitzin P."/>
            <person name="Gregorio O.A."/>
            <person name="Collins S.B."/>
            <person name="Wespe N."/>
            <person name="Knight-Connoni V."/>
        </authorList>
    </citation>
    <scope>NUCLEOTIDE SEQUENCE [LARGE SCALE GENOMIC DNA]</scope>
    <source>
        <strain evidence="3 4">DSM 100049</strain>
    </source>
</reference>
<sequence length="145" mass="15483">MKVVALLVRFWPALVVLAMGIWVARLDHLRADYRQTLTNERAAQTEAIAAGERARLADQVRFAQQQAAATQTYAATLAARQPLIIHSKDTVTRYAQTDAGRALCRAPDRVRDIDALDALLARDPAAPGSSGGAVPADGTAPPAGR</sequence>
<dbReference type="AlphaFoldDB" id="A0A7Y6B231"/>
<proteinExistence type="predicted"/>
<dbReference type="EMBL" id="JABMCH010000050">
    <property type="protein sequence ID" value="NUU46019.1"/>
    <property type="molecule type" value="Genomic_DNA"/>
</dbReference>
<keyword evidence="2" id="KW-0472">Membrane</keyword>
<accession>A0A7Y6B231</accession>
<organism evidence="3 4">
    <name type="scientific">Sphingomonas zeae</name>
    <dbReference type="NCBI Taxonomy" id="1646122"/>
    <lineage>
        <taxon>Bacteria</taxon>
        <taxon>Pseudomonadati</taxon>
        <taxon>Pseudomonadota</taxon>
        <taxon>Alphaproteobacteria</taxon>
        <taxon>Sphingomonadales</taxon>
        <taxon>Sphingomonadaceae</taxon>
        <taxon>Sphingomonas</taxon>
    </lineage>
</organism>
<keyword evidence="4" id="KW-1185">Reference proteome</keyword>
<dbReference type="RefSeq" id="WP_175310797.1">
    <property type="nucleotide sequence ID" value="NZ_CBCRYR010000041.1"/>
</dbReference>
<dbReference type="Proteomes" id="UP000536441">
    <property type="component" value="Unassembled WGS sequence"/>
</dbReference>
<protein>
    <recommendedName>
        <fullName evidence="5">Lysis protein</fullName>
    </recommendedName>
</protein>
<evidence type="ECO:0008006" key="5">
    <source>
        <dbReference type="Google" id="ProtNLM"/>
    </source>
</evidence>
<keyword evidence="2" id="KW-0812">Transmembrane</keyword>
<evidence type="ECO:0000313" key="3">
    <source>
        <dbReference type="EMBL" id="NUU46019.1"/>
    </source>
</evidence>
<comment type="caution">
    <text evidence="3">The sequence shown here is derived from an EMBL/GenBank/DDBJ whole genome shotgun (WGS) entry which is preliminary data.</text>
</comment>